<name>A0ACB8EV17_9SAUR</name>
<accession>A0ACB8EV17</accession>
<dbReference type="Proteomes" id="UP000827872">
    <property type="component" value="Linkage Group LG15"/>
</dbReference>
<gene>
    <name evidence="1" type="ORF">K3G42_009994</name>
</gene>
<sequence>MRSKKDHYKSYWYNPVEYMWWMWVGVIAKDSVNGETFVKKIVAKFTSRAICFAFLQRVREVKSSEFHAIASRMSKLYDIVMKSKANAIIFYDENILLLRWLLYLPELEMVTVERKGKVWIMTIEMELISLFYQRSWDIQVFHGALSFSVHANEVLGFQHFLQTKNPLLTKEDGFVRSFWEQAFECGFPSPAGDNKPGRTCTGTEKLDNLPGNVFEMSMTGHSYNIYNAVYAVAYALQAMQSYQSKHKAGVDERRVNIQDLQPWQLHYFLKGISFNNSAGVEISFDENREVRAGFDVINWVVFPNQSFHRVKVGRLDPQALPDQVFTIHDETVTWHRSFNQTLPRSVCTDSCLPGYSKRRQEGEPFCCYDCISCPEGKFSSQKVPYSSHFVIAPKSHISHVKMTPDAALCKQGQHQLLNR</sequence>
<evidence type="ECO:0000313" key="1">
    <source>
        <dbReference type="EMBL" id="KAH7996680.1"/>
    </source>
</evidence>
<keyword evidence="2" id="KW-1185">Reference proteome</keyword>
<evidence type="ECO:0000313" key="2">
    <source>
        <dbReference type="Proteomes" id="UP000827872"/>
    </source>
</evidence>
<organism evidence="1 2">
    <name type="scientific">Sphaerodactylus townsendi</name>
    <dbReference type="NCBI Taxonomy" id="933632"/>
    <lineage>
        <taxon>Eukaryota</taxon>
        <taxon>Metazoa</taxon>
        <taxon>Chordata</taxon>
        <taxon>Craniata</taxon>
        <taxon>Vertebrata</taxon>
        <taxon>Euteleostomi</taxon>
        <taxon>Lepidosauria</taxon>
        <taxon>Squamata</taxon>
        <taxon>Bifurcata</taxon>
        <taxon>Gekkota</taxon>
        <taxon>Sphaerodactylidae</taxon>
        <taxon>Sphaerodactylus</taxon>
    </lineage>
</organism>
<comment type="caution">
    <text evidence="1">The sequence shown here is derived from an EMBL/GenBank/DDBJ whole genome shotgun (WGS) entry which is preliminary data.</text>
</comment>
<dbReference type="EMBL" id="CM037628">
    <property type="protein sequence ID" value="KAH7996680.1"/>
    <property type="molecule type" value="Genomic_DNA"/>
</dbReference>
<proteinExistence type="predicted"/>
<protein>
    <submittedName>
        <fullName evidence="1">Uncharacterized protein</fullName>
    </submittedName>
</protein>
<reference evidence="1" key="1">
    <citation type="submission" date="2021-08" db="EMBL/GenBank/DDBJ databases">
        <title>The first chromosome-level gecko genome reveals the dynamic sex chromosomes of Neotropical dwarf geckos (Sphaerodactylidae: Sphaerodactylus).</title>
        <authorList>
            <person name="Pinto B.J."/>
            <person name="Keating S.E."/>
            <person name="Gamble T."/>
        </authorList>
    </citation>
    <scope>NUCLEOTIDE SEQUENCE</scope>
    <source>
        <strain evidence="1">TG3544</strain>
    </source>
</reference>